<comment type="caution">
    <text evidence="2">The sequence shown here is derived from an EMBL/GenBank/DDBJ whole genome shotgun (WGS) entry which is preliminary data.</text>
</comment>
<dbReference type="Gene3D" id="3.40.50.12090">
    <property type="match status" value="1"/>
</dbReference>
<evidence type="ECO:0000313" key="2">
    <source>
        <dbReference type="EMBL" id="NYD72011.1"/>
    </source>
</evidence>
<accession>A0A852ST90</accession>
<protein>
    <submittedName>
        <fullName evidence="2">Putative cell wall-binding protein</fullName>
    </submittedName>
</protein>
<organism evidence="2 3">
    <name type="scientific">Herbiconiux flava</name>
    <dbReference type="NCBI Taxonomy" id="881268"/>
    <lineage>
        <taxon>Bacteria</taxon>
        <taxon>Bacillati</taxon>
        <taxon>Actinomycetota</taxon>
        <taxon>Actinomycetes</taxon>
        <taxon>Micrococcales</taxon>
        <taxon>Microbacteriaceae</taxon>
        <taxon>Herbiconiux</taxon>
    </lineage>
</organism>
<feature type="chain" id="PRO_5032479460" evidence="1">
    <location>
        <begin position="36"/>
        <end position="434"/>
    </location>
</feature>
<dbReference type="AlphaFoldDB" id="A0A852ST90"/>
<evidence type="ECO:0000313" key="3">
    <source>
        <dbReference type="Proteomes" id="UP000549913"/>
    </source>
</evidence>
<reference evidence="2 3" key="1">
    <citation type="submission" date="2020-07" db="EMBL/GenBank/DDBJ databases">
        <title>Sequencing the genomes of 1000 actinobacteria strains.</title>
        <authorList>
            <person name="Klenk H.-P."/>
        </authorList>
    </citation>
    <scope>NUCLEOTIDE SEQUENCE [LARGE SCALE GENOMIC DNA]</scope>
    <source>
        <strain evidence="2 3">DSM 26474</strain>
    </source>
</reference>
<dbReference type="Proteomes" id="UP000549913">
    <property type="component" value="Unassembled WGS sequence"/>
</dbReference>
<dbReference type="Pfam" id="PF04122">
    <property type="entry name" value="CW_binding_2"/>
    <property type="match status" value="3"/>
</dbReference>
<evidence type="ECO:0000256" key="1">
    <source>
        <dbReference type="SAM" id="SignalP"/>
    </source>
</evidence>
<dbReference type="EMBL" id="JACCBM010000001">
    <property type="protein sequence ID" value="NYD72011.1"/>
    <property type="molecule type" value="Genomic_DNA"/>
</dbReference>
<proteinExistence type="predicted"/>
<keyword evidence="3" id="KW-1185">Reference proteome</keyword>
<dbReference type="Gene3D" id="2.60.40.2810">
    <property type="match status" value="1"/>
</dbReference>
<gene>
    <name evidence="2" type="ORF">BJ984_003169</name>
</gene>
<dbReference type="InterPro" id="IPR007253">
    <property type="entry name" value="Cell_wall-bd_2"/>
</dbReference>
<feature type="signal peptide" evidence="1">
    <location>
        <begin position="1"/>
        <end position="35"/>
    </location>
</feature>
<dbReference type="InterPro" id="IPR051922">
    <property type="entry name" value="Bact_Sporulation_Assoc"/>
</dbReference>
<keyword evidence="1" id="KW-0732">Signal</keyword>
<dbReference type="Pfam" id="PF17963">
    <property type="entry name" value="Big_9"/>
    <property type="match status" value="1"/>
</dbReference>
<sequence>MLITPKHQLMKAVAVSLVLVAVAIVVPTMATPAQAAAPIPVDDAYSVLAQGVLSVGAEKGVLANDVDVPANSEIALLLHVANGGMNANVYGAFTYRPEESFVGTDSFTYCLASPTTHLCEIAAATVTITVESSVERIGGADRFATAADLSASEFTSQIDTVYVASGVTYPDALSASSAAGGRSGPILLVTGSTIPSETDAALRRLNAQRIVIVGGERAVSASVETALRGYGAAEVTRMGGSDRFAVSAEVSRRTFAPYRSVVYVASGENFPDALSATATTDALESPVLLTRRTGLPEPVKEALTRLEPNAIVVIGGEAAIAPSVVDELKKLAPAVSRVIGADRYAVSAALMLDSFEPADVDTVYVAAGDNFPDALAAAPVAGHNRAPVLLVARESIPAVIADALDAFNPNRIVVVGGSSVISPAVEAALAAHLR</sequence>
<dbReference type="PANTHER" id="PTHR30032">
    <property type="entry name" value="N-ACETYLMURAMOYL-L-ALANINE AMIDASE-RELATED"/>
    <property type="match status" value="1"/>
</dbReference>
<dbReference type="PANTHER" id="PTHR30032:SF1">
    <property type="entry name" value="N-ACETYLMURAMOYL-L-ALANINE AMIDASE LYTC"/>
    <property type="match status" value="1"/>
</dbReference>
<dbReference type="RefSeq" id="WP_179548838.1">
    <property type="nucleotide sequence ID" value="NZ_BSEW01000002.1"/>
</dbReference>
<name>A0A852ST90_9MICO</name>